<feature type="region of interest" description="Disordered" evidence="6">
    <location>
        <begin position="21"/>
        <end position="52"/>
    </location>
</feature>
<evidence type="ECO:0000256" key="7">
    <source>
        <dbReference type="SAM" id="SignalP"/>
    </source>
</evidence>
<dbReference type="InterPro" id="IPR017853">
    <property type="entry name" value="GH"/>
</dbReference>
<dbReference type="AlphaFoldDB" id="A0A7H0H605"/>
<dbReference type="InterPro" id="IPR036962">
    <property type="entry name" value="Glyco_hydro_3_N_sf"/>
</dbReference>
<evidence type="ECO:0000256" key="4">
    <source>
        <dbReference type="ARBA" id="ARBA00022801"/>
    </source>
</evidence>
<dbReference type="EMBL" id="CP060789">
    <property type="protein sequence ID" value="QNP55971.1"/>
    <property type="molecule type" value="Genomic_DNA"/>
</dbReference>
<evidence type="ECO:0000256" key="3">
    <source>
        <dbReference type="ARBA" id="ARBA00012663"/>
    </source>
</evidence>
<keyword evidence="4 9" id="KW-0378">Hydrolase</keyword>
<evidence type="ECO:0000256" key="6">
    <source>
        <dbReference type="SAM" id="MobiDB-lite"/>
    </source>
</evidence>
<dbReference type="GO" id="GO:0005975">
    <property type="term" value="P:carbohydrate metabolic process"/>
    <property type="evidence" value="ECO:0007669"/>
    <property type="project" value="InterPro"/>
</dbReference>
<protein>
    <recommendedName>
        <fullName evidence="3">beta-N-acetylhexosaminidase</fullName>
        <ecNumber evidence="3">3.2.1.52</ecNumber>
    </recommendedName>
</protein>
<dbReference type="InterPro" id="IPR001764">
    <property type="entry name" value="Glyco_hydro_3_N"/>
</dbReference>
<feature type="signal peptide" evidence="7">
    <location>
        <begin position="1"/>
        <end position="23"/>
    </location>
</feature>
<dbReference type="Pfam" id="PF00933">
    <property type="entry name" value="Glyco_hydro_3"/>
    <property type="match status" value="1"/>
</dbReference>
<keyword evidence="5" id="KW-0326">Glycosidase</keyword>
<dbReference type="GO" id="GO:0004563">
    <property type="term" value="F:beta-N-acetylhexosaminidase activity"/>
    <property type="evidence" value="ECO:0007669"/>
    <property type="project" value="UniProtKB-EC"/>
</dbReference>
<sequence>MRRALIPLTALALAAGCAPASMAPQPQQAPPASSSAATPASAESADTPVEPAGPACLAEAEALPLETRVGQLFMMGVDTAGLTETARQAIASGRIGSVVLLGNSTAGSMEIRQLTAQLGSLGTADLPLLVAVDQEGGNVQRLKGDGFSTMPSARVQGEDSPQALLASATTWAEELATVGIGYNLAPVGDVVPVAKRTTNAPIGRLQRDFGSNPDAVAEHVVAFIEGMQSQGLATSVKHFPGLGEVTTNTDFGAADDEVTTRDSANLEPFRAAIAAGVDSVMVSSAVFTQIDPDQPGVFSGVVIDDLLRGEFGFDGVVIADDLGAAGSVAGLAPGERAVRFLAAGGDLAINADPAIMAEMVTATLEEADSDPAFEERVTASAARVLALKSSAGLLGCG</sequence>
<feature type="chain" id="PRO_5038335930" description="beta-N-acetylhexosaminidase" evidence="7">
    <location>
        <begin position="24"/>
        <end position="397"/>
    </location>
</feature>
<evidence type="ECO:0000259" key="8">
    <source>
        <dbReference type="Pfam" id="PF00933"/>
    </source>
</evidence>
<accession>A0A7H0H605</accession>
<dbReference type="PANTHER" id="PTHR30480:SF13">
    <property type="entry name" value="BETA-HEXOSAMINIDASE"/>
    <property type="match status" value="1"/>
</dbReference>
<keyword evidence="7" id="KW-0732">Signal</keyword>
<name>A0A7H0H605_9ACTN</name>
<organism evidence="9 10">
    <name type="scientific">Tessaracoccus defluvii</name>
    <dbReference type="NCBI Taxonomy" id="1285901"/>
    <lineage>
        <taxon>Bacteria</taxon>
        <taxon>Bacillati</taxon>
        <taxon>Actinomycetota</taxon>
        <taxon>Actinomycetes</taxon>
        <taxon>Propionibacteriales</taxon>
        <taxon>Propionibacteriaceae</taxon>
        <taxon>Tessaracoccus</taxon>
    </lineage>
</organism>
<dbReference type="PROSITE" id="PS51257">
    <property type="entry name" value="PROKAR_LIPOPROTEIN"/>
    <property type="match status" value="1"/>
</dbReference>
<evidence type="ECO:0000256" key="2">
    <source>
        <dbReference type="ARBA" id="ARBA00005336"/>
    </source>
</evidence>
<dbReference type="Gene3D" id="3.20.20.300">
    <property type="entry name" value="Glycoside hydrolase, family 3, N-terminal domain"/>
    <property type="match status" value="1"/>
</dbReference>
<dbReference type="PANTHER" id="PTHR30480">
    <property type="entry name" value="BETA-HEXOSAMINIDASE-RELATED"/>
    <property type="match status" value="1"/>
</dbReference>
<dbReference type="EC" id="3.2.1.52" evidence="3"/>
<reference evidence="9 10" key="1">
    <citation type="submission" date="2020-08" db="EMBL/GenBank/DDBJ databases">
        <title>Genome sequence of Tessaracoccus defluvii JCM 17540T.</title>
        <authorList>
            <person name="Hyun D.-W."/>
            <person name="Bae J.-W."/>
        </authorList>
    </citation>
    <scope>NUCLEOTIDE SEQUENCE [LARGE SCALE GENOMIC DNA]</scope>
    <source>
        <strain evidence="9 10">JCM 17540</strain>
    </source>
</reference>
<dbReference type="InterPro" id="IPR050226">
    <property type="entry name" value="NagZ_Beta-hexosaminidase"/>
</dbReference>
<dbReference type="GO" id="GO:0009254">
    <property type="term" value="P:peptidoglycan turnover"/>
    <property type="evidence" value="ECO:0007669"/>
    <property type="project" value="TreeGrafter"/>
</dbReference>
<dbReference type="KEGG" id="tdf:H9L22_18165"/>
<feature type="domain" description="Glycoside hydrolase family 3 N-terminal" evidence="8">
    <location>
        <begin position="65"/>
        <end position="386"/>
    </location>
</feature>
<evidence type="ECO:0000256" key="1">
    <source>
        <dbReference type="ARBA" id="ARBA00001231"/>
    </source>
</evidence>
<keyword evidence="10" id="KW-1185">Reference proteome</keyword>
<evidence type="ECO:0000256" key="5">
    <source>
        <dbReference type="ARBA" id="ARBA00023295"/>
    </source>
</evidence>
<gene>
    <name evidence="9" type="ORF">H9L22_18165</name>
</gene>
<dbReference type="Proteomes" id="UP000516117">
    <property type="component" value="Chromosome"/>
</dbReference>
<comment type="catalytic activity">
    <reaction evidence="1">
        <text>Hydrolysis of terminal non-reducing N-acetyl-D-hexosamine residues in N-acetyl-beta-D-hexosaminides.</text>
        <dbReference type="EC" id="3.2.1.52"/>
    </reaction>
</comment>
<dbReference type="SUPFAM" id="SSF51445">
    <property type="entry name" value="(Trans)glycosidases"/>
    <property type="match status" value="1"/>
</dbReference>
<comment type="similarity">
    <text evidence="2">Belongs to the glycosyl hydrolase 3 family.</text>
</comment>
<evidence type="ECO:0000313" key="9">
    <source>
        <dbReference type="EMBL" id="QNP55971.1"/>
    </source>
</evidence>
<evidence type="ECO:0000313" key="10">
    <source>
        <dbReference type="Proteomes" id="UP000516117"/>
    </source>
</evidence>
<proteinExistence type="inferred from homology"/>
<dbReference type="RefSeq" id="WP_187721091.1">
    <property type="nucleotide sequence ID" value="NZ_BAABBL010000024.1"/>
</dbReference>